<evidence type="ECO:0000256" key="3">
    <source>
        <dbReference type="ARBA" id="ARBA00023163"/>
    </source>
</evidence>
<organism evidence="6 7">
    <name type="scientific">Jeotgalibaca arthritidis</name>
    <dbReference type="NCBI Taxonomy" id="1868794"/>
    <lineage>
        <taxon>Bacteria</taxon>
        <taxon>Bacillati</taxon>
        <taxon>Bacillota</taxon>
        <taxon>Bacilli</taxon>
        <taxon>Lactobacillales</taxon>
        <taxon>Carnobacteriaceae</taxon>
        <taxon>Jeotgalibaca</taxon>
    </lineage>
</organism>
<dbReference type="Pfam" id="PF12833">
    <property type="entry name" value="HTH_18"/>
    <property type="match status" value="1"/>
</dbReference>
<dbReference type="Proteomes" id="UP000501451">
    <property type="component" value="Chromosome"/>
</dbReference>
<keyword evidence="2" id="KW-0238">DNA-binding</keyword>
<gene>
    <name evidence="6" type="ORF">G7057_06645</name>
</gene>
<evidence type="ECO:0000313" key="7">
    <source>
        <dbReference type="Proteomes" id="UP000501451"/>
    </source>
</evidence>
<dbReference type="EMBL" id="CP049740">
    <property type="protein sequence ID" value="QII82141.1"/>
    <property type="molecule type" value="Genomic_DNA"/>
</dbReference>
<keyword evidence="1" id="KW-0805">Transcription regulation</keyword>
<dbReference type="InterPro" id="IPR009057">
    <property type="entry name" value="Homeodomain-like_sf"/>
</dbReference>
<reference evidence="6 7" key="1">
    <citation type="journal article" date="2017" name="Int. J. Syst. Evol. Microbiol.">
        <title>Jeotgalibaca porci sp. nov. and Jeotgalibaca arthritidis sp. nov., isolated from pigs, and emended description of the genus Jeotgalibaca.</title>
        <authorList>
            <person name="Zamora L."/>
            <person name="Perez-Sancho M."/>
            <person name="Dominguez L."/>
            <person name="Fernandez-Garayzabal J.F."/>
            <person name="Vela A.I."/>
        </authorList>
    </citation>
    <scope>NUCLEOTIDE SEQUENCE [LARGE SCALE GENOMIC DNA]</scope>
    <source>
        <strain evidence="6 7">CECT 9157</strain>
    </source>
</reference>
<proteinExistence type="predicted"/>
<evidence type="ECO:0000256" key="2">
    <source>
        <dbReference type="ARBA" id="ARBA00023125"/>
    </source>
</evidence>
<dbReference type="SMART" id="SM00342">
    <property type="entry name" value="HTH_ARAC"/>
    <property type="match status" value="1"/>
</dbReference>
<keyword evidence="7" id="KW-1185">Reference proteome</keyword>
<dbReference type="SUPFAM" id="SSF46689">
    <property type="entry name" value="Homeodomain-like"/>
    <property type="match status" value="2"/>
</dbReference>
<dbReference type="PROSITE" id="PS01124">
    <property type="entry name" value="HTH_ARAC_FAMILY_2"/>
    <property type="match status" value="1"/>
</dbReference>
<dbReference type="GO" id="GO:0003700">
    <property type="term" value="F:DNA-binding transcription factor activity"/>
    <property type="evidence" value="ECO:0007669"/>
    <property type="project" value="InterPro"/>
</dbReference>
<dbReference type="GO" id="GO:0043565">
    <property type="term" value="F:sequence-specific DNA binding"/>
    <property type="evidence" value="ECO:0007669"/>
    <property type="project" value="InterPro"/>
</dbReference>
<evidence type="ECO:0000256" key="4">
    <source>
        <dbReference type="SAM" id="Phobius"/>
    </source>
</evidence>
<accession>A0A6G7KAA4</accession>
<keyword evidence="3" id="KW-0804">Transcription</keyword>
<protein>
    <submittedName>
        <fullName evidence="6">Helix-turn-helix transcriptional regulator</fullName>
    </submittedName>
</protein>
<dbReference type="AlphaFoldDB" id="A0A6G7KAA4"/>
<dbReference type="InterPro" id="IPR018060">
    <property type="entry name" value="HTH_AraC"/>
</dbReference>
<dbReference type="RefSeq" id="WP_166162185.1">
    <property type="nucleotide sequence ID" value="NZ_CP049740.1"/>
</dbReference>
<name>A0A6G7KAA4_9LACT</name>
<feature type="transmembrane region" description="Helical" evidence="4">
    <location>
        <begin position="298"/>
        <end position="319"/>
    </location>
</feature>
<sequence length="765" mass="88055">MKVLLSKWKKTRVDFVRKHGSSFTQIFLVIAIITTTLAVFFISALYISTRDSVKTNIEDSKIISTNQLKNTFEREIQTIEKLYNAYSTTNEFYDMVQQPMGIQDFQKYRAINSQLTYFSTFSLPGTVYSVISLDQRWQVREGTLTQLSEEEIETVKEDFVQGREENLYWIKGDDYIQSISLLPVFSTQKLAVGSAEIPNKSIQALLDVSNDSSPFFILNRNDDLLFSANIERSPIEDELSQQLIEDIRKSSDERSSGIIEIASSSSTLIYTKSDYNNWLYVTFLESAEIDQALLFTRYGLIFLALMITAASWLAAYFIANKITRPIETLKTRLNFTSSADERVNDWEFITDQVDAIVLEKQTLENLYERDQPELEKQFMRNLYRNRVVESELKEKMNLYHYPELTNNIYTIMLIQIDDYGSRELTNQDVFLVGINQMISELIPADSRLTPVVLNDKLQVTLLALDQGNPEANKKKCTEFANLIIDTLRTYMRISVSVAFSPFYTDLLASKENLEKGKQTLTYHLLLGNQAIIFFDEVESMIAVPQVTGYPEELETQLFQAIRLGEVDTASELGTTLLKDIFRSSNNPINIQVALLRFTLNLVQLAQSANASSLTQDKGVALYSMILEGKHPAEVENVLLCDTILPLAREIFEKTAEQFQGLSDNIIKIIEEEYTEDISLEAIGDRLHYNPNYLSNIFKKETGITFSDYLTGFRFDIAKQWLRETDITVKEISQRLQYRNPQNFIRSFKKKEHMTPGEYRKQHTPE</sequence>
<dbReference type="Gene3D" id="1.10.10.60">
    <property type="entry name" value="Homeodomain-like"/>
    <property type="match status" value="2"/>
</dbReference>
<keyword evidence="4" id="KW-1133">Transmembrane helix</keyword>
<dbReference type="PANTHER" id="PTHR43280:SF10">
    <property type="entry name" value="REGULATORY PROTEIN POCR"/>
    <property type="match status" value="1"/>
</dbReference>
<evidence type="ECO:0000259" key="5">
    <source>
        <dbReference type="PROSITE" id="PS01124"/>
    </source>
</evidence>
<dbReference type="KEGG" id="jar:G7057_06645"/>
<feature type="transmembrane region" description="Helical" evidence="4">
    <location>
        <begin position="26"/>
        <end position="47"/>
    </location>
</feature>
<dbReference type="PANTHER" id="PTHR43280">
    <property type="entry name" value="ARAC-FAMILY TRANSCRIPTIONAL REGULATOR"/>
    <property type="match status" value="1"/>
</dbReference>
<feature type="domain" description="HTH araC/xylS-type" evidence="5">
    <location>
        <begin position="663"/>
        <end position="761"/>
    </location>
</feature>
<keyword evidence="4" id="KW-0812">Transmembrane</keyword>
<evidence type="ECO:0000313" key="6">
    <source>
        <dbReference type="EMBL" id="QII82141.1"/>
    </source>
</evidence>
<keyword evidence="4" id="KW-0472">Membrane</keyword>
<evidence type="ECO:0000256" key="1">
    <source>
        <dbReference type="ARBA" id="ARBA00023015"/>
    </source>
</evidence>